<comment type="caution">
    <text evidence="2">The sequence shown here is derived from an EMBL/GenBank/DDBJ whole genome shotgun (WGS) entry which is preliminary data.</text>
</comment>
<evidence type="ECO:0000313" key="2">
    <source>
        <dbReference type="EMBL" id="KHE42902.1"/>
    </source>
</evidence>
<evidence type="ECO:0000313" key="3">
    <source>
        <dbReference type="Proteomes" id="UP000030889"/>
    </source>
</evidence>
<organism evidence="2 3">
    <name type="scientific">Alistipes inops</name>
    <dbReference type="NCBI Taxonomy" id="1501391"/>
    <lineage>
        <taxon>Bacteria</taxon>
        <taxon>Pseudomonadati</taxon>
        <taxon>Bacteroidota</taxon>
        <taxon>Bacteroidia</taxon>
        <taxon>Bacteroidales</taxon>
        <taxon>Rikenellaceae</taxon>
        <taxon>Alistipes</taxon>
    </lineage>
</organism>
<dbReference type="EMBL" id="JRGF01000001">
    <property type="protein sequence ID" value="KHE42902.1"/>
    <property type="molecule type" value="Genomic_DNA"/>
</dbReference>
<feature type="chain" id="PRO_5045085999" evidence="1">
    <location>
        <begin position="23"/>
        <end position="167"/>
    </location>
</feature>
<dbReference type="PROSITE" id="PS51257">
    <property type="entry name" value="PROKAR_LIPOPROTEIN"/>
    <property type="match status" value="1"/>
</dbReference>
<reference evidence="2 3" key="1">
    <citation type="submission" date="2014-09" db="EMBL/GenBank/DDBJ databases">
        <title>Alistipes sp. 627, sp. nov., a novel member of the family Rikenellaceae isolated from human faeces.</title>
        <authorList>
            <person name="Shkoporov A.N."/>
            <person name="Chaplin A.V."/>
            <person name="Motuzova O.V."/>
            <person name="Kafarskaia L.I."/>
            <person name="Khokhlova E.V."/>
            <person name="Efimov B.A."/>
        </authorList>
    </citation>
    <scope>NUCLEOTIDE SEQUENCE [LARGE SCALE GENOMIC DNA]</scope>
    <source>
        <strain evidence="2 3">627</strain>
    </source>
</reference>
<dbReference type="RefSeq" id="WP_035471068.1">
    <property type="nucleotide sequence ID" value="NZ_JRGF01000001.1"/>
</dbReference>
<accession>A0ABR4YL56</accession>
<proteinExistence type="predicted"/>
<keyword evidence="1" id="KW-0732">Signal</keyword>
<protein>
    <submittedName>
        <fullName evidence="2">Uncharacterized protein</fullName>
    </submittedName>
</protein>
<evidence type="ECO:0000256" key="1">
    <source>
        <dbReference type="SAM" id="SignalP"/>
    </source>
</evidence>
<feature type="signal peptide" evidence="1">
    <location>
        <begin position="1"/>
        <end position="22"/>
    </location>
</feature>
<keyword evidence="3" id="KW-1185">Reference proteome</keyword>
<dbReference type="Proteomes" id="UP000030889">
    <property type="component" value="Unassembled WGS sequence"/>
</dbReference>
<sequence length="167" mass="17938">MSVKRFSLALVLCAAMAFTACDKEGGNQSGPDTGPVTPTENTVDVAYAIGGGADFLLIFDAEVTYTDAAGKTATEKISSLPWSKELTGLALPYTAKMEITLTARESYEEKEQYELGFGHAISYETSDGRTYGGLNVSKQTVGKDKIAKYQELMLSKSLQTTIEIPAK</sequence>
<gene>
    <name evidence="2" type="ORF">LG35_00005</name>
</gene>
<name>A0ABR4YL56_9BACT</name>